<protein>
    <submittedName>
        <fullName evidence="4">Flavin monoamine oxidase family protein</fullName>
    </submittedName>
</protein>
<dbReference type="PANTHER" id="PTHR42923">
    <property type="entry name" value="PROTOPORPHYRINOGEN OXIDASE"/>
    <property type="match status" value="1"/>
</dbReference>
<dbReference type="Pfam" id="PF01593">
    <property type="entry name" value="Amino_oxidase"/>
    <property type="match status" value="1"/>
</dbReference>
<dbReference type="EMBL" id="JBHLZP010000045">
    <property type="protein sequence ID" value="MFB9832306.1"/>
    <property type="molecule type" value="Genomic_DNA"/>
</dbReference>
<comment type="caution">
    <text evidence="4">The sequence shown here is derived from an EMBL/GenBank/DDBJ whole genome shotgun (WGS) entry which is preliminary data.</text>
</comment>
<reference evidence="4 5" key="1">
    <citation type="submission" date="2024-09" db="EMBL/GenBank/DDBJ databases">
        <authorList>
            <person name="Sun Q."/>
            <person name="Mori K."/>
        </authorList>
    </citation>
    <scope>NUCLEOTIDE SEQUENCE [LARGE SCALE GENOMIC DNA]</scope>
    <source>
        <strain evidence="4 5">TBRC 0563</strain>
    </source>
</reference>
<dbReference type="InterPro" id="IPR002937">
    <property type="entry name" value="Amino_oxidase"/>
</dbReference>
<name>A0ABV5YCN7_9ACTN</name>
<dbReference type="Proteomes" id="UP001589627">
    <property type="component" value="Unassembled WGS sequence"/>
</dbReference>
<dbReference type="InterPro" id="IPR050464">
    <property type="entry name" value="Zeta_carotene_desat/Oxidored"/>
</dbReference>
<comment type="cofactor">
    <cofactor evidence="1">
        <name>FAD</name>
        <dbReference type="ChEBI" id="CHEBI:57692"/>
    </cofactor>
</comment>
<evidence type="ECO:0000259" key="3">
    <source>
        <dbReference type="Pfam" id="PF01593"/>
    </source>
</evidence>
<keyword evidence="5" id="KW-1185">Reference proteome</keyword>
<keyword evidence="2" id="KW-0560">Oxidoreductase</keyword>
<dbReference type="PRINTS" id="PR00757">
    <property type="entry name" value="AMINEOXDASEF"/>
</dbReference>
<accession>A0ABV5YCN7</accession>
<evidence type="ECO:0000313" key="4">
    <source>
        <dbReference type="EMBL" id="MFB9832306.1"/>
    </source>
</evidence>
<dbReference type="Gene3D" id="3.50.50.60">
    <property type="entry name" value="FAD/NAD(P)-binding domain"/>
    <property type="match status" value="1"/>
</dbReference>
<organism evidence="4 5">
    <name type="scientific">Actinoallomurus acaciae</name>
    <dbReference type="NCBI Taxonomy" id="502577"/>
    <lineage>
        <taxon>Bacteria</taxon>
        <taxon>Bacillati</taxon>
        <taxon>Actinomycetota</taxon>
        <taxon>Actinomycetes</taxon>
        <taxon>Streptosporangiales</taxon>
        <taxon>Thermomonosporaceae</taxon>
        <taxon>Actinoallomurus</taxon>
    </lineage>
</organism>
<evidence type="ECO:0000256" key="2">
    <source>
        <dbReference type="ARBA" id="ARBA00023002"/>
    </source>
</evidence>
<evidence type="ECO:0000313" key="5">
    <source>
        <dbReference type="Proteomes" id="UP001589627"/>
    </source>
</evidence>
<dbReference type="InterPro" id="IPR036188">
    <property type="entry name" value="FAD/NAD-bd_sf"/>
</dbReference>
<evidence type="ECO:0000256" key="1">
    <source>
        <dbReference type="ARBA" id="ARBA00001974"/>
    </source>
</evidence>
<sequence>MSEPTADVDVVIVGGGPAGIAAARRLRDHRILLLEETDRLGGRLRSEPRGRYWINLGGHLFPGEGSHIQEIIGDLGLRTIEIPGIKFALSFAGRLRRNRRVETYPLTLRWTPRERLGLVRVGLTMLRAVRGWHEAMKPRSGETEAQRRARVAGYLADRTFRDLIGTPPERVDAIFRAAARRAASEIDEQSAGVGVSLFGAVWSGKKSSMALNLDGGSGRLGEAAAADLGAVVSFGSRVVRVAPDGDGVLVDYVKDEEKTTIRARQVVMAVPAPVAHRVVEGLPDDVHRVLGEVTYGPFLTMGVLTGETGPMPYDDIYAVTTPDESFDMLFNHANPLRRGARRPGGSLMVYSGGAPAAELMRKTDQEVAETYLADLYRLFPTLRGAVEETVVQRWELGNVYRRPGLDFTPMLRYCGRTDTSIHFCGDWFAELGNMEVAAGSAVEAAERVDRHLRAAARA</sequence>
<gene>
    <name evidence="4" type="ORF">ACFFNX_08920</name>
</gene>
<dbReference type="RefSeq" id="WP_378197941.1">
    <property type="nucleotide sequence ID" value="NZ_JBHLZP010000045.1"/>
</dbReference>
<proteinExistence type="predicted"/>
<feature type="domain" description="Amine oxidase" evidence="3">
    <location>
        <begin position="18"/>
        <end position="448"/>
    </location>
</feature>
<dbReference type="SUPFAM" id="SSF51905">
    <property type="entry name" value="FAD/NAD(P)-binding domain"/>
    <property type="match status" value="1"/>
</dbReference>
<dbReference type="InterPro" id="IPR001613">
    <property type="entry name" value="Flavin_amine_oxidase"/>
</dbReference>